<proteinExistence type="predicted"/>
<evidence type="ECO:0000256" key="1">
    <source>
        <dbReference type="SAM" id="Phobius"/>
    </source>
</evidence>
<dbReference type="EMBL" id="JACOOH010000008">
    <property type="protein sequence ID" value="MBC5622880.1"/>
    <property type="molecule type" value="Genomic_DNA"/>
</dbReference>
<gene>
    <name evidence="4" type="ORF">H8S64_17450</name>
</gene>
<dbReference type="PANTHER" id="PTHR30273">
    <property type="entry name" value="PERIPLASMIC SIGNAL SENSOR AND SIGMA FACTOR ACTIVATOR FECR-RELATED"/>
    <property type="match status" value="1"/>
</dbReference>
<feature type="domain" description="Protein FecR C-terminal" evidence="3">
    <location>
        <begin position="315"/>
        <end position="384"/>
    </location>
</feature>
<dbReference type="Gene3D" id="2.60.120.1440">
    <property type="match status" value="1"/>
</dbReference>
<comment type="caution">
    <text evidence="4">The sequence shown here is derived from an EMBL/GenBank/DDBJ whole genome shotgun (WGS) entry which is preliminary data.</text>
</comment>
<keyword evidence="1" id="KW-0472">Membrane</keyword>
<dbReference type="Proteomes" id="UP000646484">
    <property type="component" value="Unassembled WGS sequence"/>
</dbReference>
<evidence type="ECO:0000313" key="4">
    <source>
        <dbReference type="EMBL" id="MBC5622880.1"/>
    </source>
</evidence>
<evidence type="ECO:0000259" key="3">
    <source>
        <dbReference type="Pfam" id="PF16344"/>
    </source>
</evidence>
<organism evidence="4 5">
    <name type="scientific">Butyricimonas hominis</name>
    <dbReference type="NCBI Taxonomy" id="2763032"/>
    <lineage>
        <taxon>Bacteria</taxon>
        <taxon>Pseudomonadati</taxon>
        <taxon>Bacteroidota</taxon>
        <taxon>Bacteroidia</taxon>
        <taxon>Bacteroidales</taxon>
        <taxon>Odoribacteraceae</taxon>
        <taxon>Butyricimonas</taxon>
    </lineage>
</organism>
<name>A0ABR7D4L7_9BACT</name>
<evidence type="ECO:0000259" key="2">
    <source>
        <dbReference type="Pfam" id="PF04773"/>
    </source>
</evidence>
<keyword evidence="5" id="KW-1185">Reference proteome</keyword>
<dbReference type="InterPro" id="IPR012373">
    <property type="entry name" value="Ferrdict_sens_TM"/>
</dbReference>
<dbReference type="RefSeq" id="WP_186977757.1">
    <property type="nucleotide sequence ID" value="NZ_JACOOH010000008.1"/>
</dbReference>
<dbReference type="PANTHER" id="PTHR30273:SF2">
    <property type="entry name" value="PROTEIN FECR"/>
    <property type="match status" value="1"/>
</dbReference>
<feature type="transmembrane region" description="Helical" evidence="1">
    <location>
        <begin position="77"/>
        <end position="97"/>
    </location>
</feature>
<dbReference type="Pfam" id="PF16344">
    <property type="entry name" value="FecR_C"/>
    <property type="match status" value="1"/>
</dbReference>
<dbReference type="Gene3D" id="3.55.50.30">
    <property type="match status" value="1"/>
</dbReference>
<feature type="domain" description="FecR protein" evidence="2">
    <location>
        <begin position="176"/>
        <end position="271"/>
    </location>
</feature>
<keyword evidence="1" id="KW-0812">Transmembrane</keyword>
<reference evidence="4 5" key="1">
    <citation type="submission" date="2020-08" db="EMBL/GenBank/DDBJ databases">
        <title>Genome public.</title>
        <authorList>
            <person name="Liu C."/>
            <person name="Sun Q."/>
        </authorList>
    </citation>
    <scope>NUCLEOTIDE SEQUENCE [LARGE SCALE GENOMIC DNA]</scope>
    <source>
        <strain evidence="4 5">NSJ-56</strain>
    </source>
</reference>
<keyword evidence="1" id="KW-1133">Transmembrane helix</keyword>
<dbReference type="InterPro" id="IPR006860">
    <property type="entry name" value="FecR"/>
</dbReference>
<protein>
    <submittedName>
        <fullName evidence="4">DUF4974 domain-containing protein</fullName>
    </submittedName>
</protein>
<evidence type="ECO:0000313" key="5">
    <source>
        <dbReference type="Proteomes" id="UP000646484"/>
    </source>
</evidence>
<dbReference type="Pfam" id="PF04773">
    <property type="entry name" value="FecR"/>
    <property type="match status" value="1"/>
</dbReference>
<accession>A0ABR7D4L7</accession>
<sequence length="388" mass="44429">MKHREEDIEFANQILAHRNKLDDGQVEKWMDEPGHVELLKELSTLHGQYVHVDFEKERAKEYARFEKAIGGKSRRRIMTWSSVAASIILLLGWYVTWMAGGLSGERSIGLVEQAGSFKPGSNAVELILDNGEKVVLDGKGKRIGNDVVSGIRDDSLRGLTYVQAQVNESEELVYNTLKVPTGGFYQLELADGTKVWLNSESELRFPVRFAMNGRNVYLKGEAYFQVKRDTMSPFRVYLNESSVTVLGTSFNIKAYKDEENIYTTLVEGSVRFSEERGGEQIVLQPGMQSVWNVESGKTEVKEVDVNQFIAWRDGRFVFPSTTLEELMHQLKRWYDIEVKYQAPEVRRYEFRGAINRDMDLRKVLSLVEKTSNVIFNVQGRKIYVAIKN</sequence>
<dbReference type="InterPro" id="IPR032508">
    <property type="entry name" value="FecR_C"/>
</dbReference>